<sequence>MEAALEAPLEATEVIATAAPHLSAQDHTVVAQVDMEVVLEDHPEVTAQEDMEVASAVLVVTALVVMEAALEVPEATVQEATEVETVTAVLHPSAQDLMVVVVAVVEAAIALQAVDHTALEALLAGQLLDKEAMEVTRMQDSFREDLAITEAAATVAPAAMVQVVTAIPA</sequence>
<accession>A0A8D8T6B6</accession>
<protein>
    <submittedName>
        <fullName evidence="1">Uncharacterized protein</fullName>
    </submittedName>
</protein>
<dbReference type="EMBL" id="HBUF01358667">
    <property type="protein sequence ID" value="CAG6719359.1"/>
    <property type="molecule type" value="Transcribed_RNA"/>
</dbReference>
<organism evidence="1">
    <name type="scientific">Cacopsylla melanoneura</name>
    <dbReference type="NCBI Taxonomy" id="428564"/>
    <lineage>
        <taxon>Eukaryota</taxon>
        <taxon>Metazoa</taxon>
        <taxon>Ecdysozoa</taxon>
        <taxon>Arthropoda</taxon>
        <taxon>Hexapoda</taxon>
        <taxon>Insecta</taxon>
        <taxon>Pterygota</taxon>
        <taxon>Neoptera</taxon>
        <taxon>Paraneoptera</taxon>
        <taxon>Hemiptera</taxon>
        <taxon>Sternorrhyncha</taxon>
        <taxon>Psylloidea</taxon>
        <taxon>Psyllidae</taxon>
        <taxon>Psyllinae</taxon>
        <taxon>Cacopsylla</taxon>
    </lineage>
</organism>
<name>A0A8D8T6B6_9HEMI</name>
<dbReference type="EMBL" id="HBUF01260015">
    <property type="protein sequence ID" value="CAG6682630.1"/>
    <property type="molecule type" value="Transcribed_RNA"/>
</dbReference>
<dbReference type="AlphaFoldDB" id="A0A8D8T6B6"/>
<evidence type="ECO:0000313" key="1">
    <source>
        <dbReference type="EMBL" id="CAG6682630.1"/>
    </source>
</evidence>
<reference evidence="1" key="1">
    <citation type="submission" date="2021-05" db="EMBL/GenBank/DDBJ databases">
        <authorList>
            <person name="Alioto T."/>
            <person name="Alioto T."/>
            <person name="Gomez Garrido J."/>
        </authorList>
    </citation>
    <scope>NUCLEOTIDE SEQUENCE</scope>
</reference>
<proteinExistence type="predicted"/>
<dbReference type="EMBL" id="HBUF01158385">
    <property type="protein sequence ID" value="CAG6649557.1"/>
    <property type="molecule type" value="Transcribed_RNA"/>
</dbReference>